<proteinExistence type="predicted"/>
<name>A0A4Z1NUF3_9PEZI</name>
<feature type="region of interest" description="Disordered" evidence="1">
    <location>
        <begin position="58"/>
        <end position="79"/>
    </location>
</feature>
<protein>
    <submittedName>
        <fullName evidence="2">Zinc finger transcription factor</fullName>
    </submittedName>
</protein>
<evidence type="ECO:0000313" key="2">
    <source>
        <dbReference type="EMBL" id="TID16995.1"/>
    </source>
</evidence>
<accession>A0A4Z1NUF3</accession>
<keyword evidence="3" id="KW-1185">Reference proteome</keyword>
<gene>
    <name evidence="2" type="ORF">E6O75_ATG09761</name>
</gene>
<evidence type="ECO:0000256" key="1">
    <source>
        <dbReference type="SAM" id="MobiDB-lite"/>
    </source>
</evidence>
<dbReference type="AlphaFoldDB" id="A0A4Z1NUF3"/>
<dbReference type="Proteomes" id="UP000298493">
    <property type="component" value="Unassembled WGS sequence"/>
</dbReference>
<evidence type="ECO:0000313" key="3">
    <source>
        <dbReference type="Proteomes" id="UP000298493"/>
    </source>
</evidence>
<comment type="caution">
    <text evidence="2">The sequence shown here is derived from an EMBL/GenBank/DDBJ whole genome shotgun (WGS) entry which is preliminary data.</text>
</comment>
<organism evidence="2 3">
    <name type="scientific">Venturia nashicola</name>
    <dbReference type="NCBI Taxonomy" id="86259"/>
    <lineage>
        <taxon>Eukaryota</taxon>
        <taxon>Fungi</taxon>
        <taxon>Dikarya</taxon>
        <taxon>Ascomycota</taxon>
        <taxon>Pezizomycotina</taxon>
        <taxon>Dothideomycetes</taxon>
        <taxon>Pleosporomycetidae</taxon>
        <taxon>Venturiales</taxon>
        <taxon>Venturiaceae</taxon>
        <taxon>Venturia</taxon>
    </lineage>
</organism>
<sequence>MFAMEAAVNNQLDRSKMTSTSENCNCDVLERERGCSGCTGCILASLYVPPVLVVESESEPLSDTGGFPSASDDKAVPDGSSLEWGCERDVYMDQSIGMRRSVIKPQTSVVTLNILSPKLGGTISCSCKQQQQQQQQQQTSKQGREDWKMKVAQVLSDLTSLRVCNQKAALDLVSARPGTASTGTGSVEAVRQRTAALLSGTNDENDPDLQRAKDLVELHYAVKVKHLSKGTGGVEVDESLEDARHAVKVAMREMMSV</sequence>
<reference evidence="2 3" key="1">
    <citation type="submission" date="2019-04" db="EMBL/GenBank/DDBJ databases">
        <title>High contiguity whole genome sequence and gene annotation resource for two Venturia nashicola isolates.</title>
        <authorList>
            <person name="Prokchorchik M."/>
            <person name="Won K."/>
            <person name="Lee Y."/>
            <person name="Choi E.D."/>
            <person name="Segonzac C."/>
            <person name="Sohn K.H."/>
        </authorList>
    </citation>
    <scope>NUCLEOTIDE SEQUENCE [LARGE SCALE GENOMIC DNA]</scope>
    <source>
        <strain evidence="2 3">PRI2</strain>
    </source>
</reference>
<dbReference type="EMBL" id="SNSC02000017">
    <property type="protein sequence ID" value="TID16995.1"/>
    <property type="molecule type" value="Genomic_DNA"/>
</dbReference>